<sequence>MKKVMKRLEDALNNAKASMRVEGFTFSKEDDELIMKALAGELNHDDFVKEALKRAENV</sequence>
<organism evidence="2 3">
    <name type="scientific">Brevibacillus brevis</name>
    <name type="common">Bacillus brevis</name>
    <dbReference type="NCBI Taxonomy" id="1393"/>
    <lineage>
        <taxon>Bacteria</taxon>
        <taxon>Bacillati</taxon>
        <taxon>Bacillota</taxon>
        <taxon>Bacilli</taxon>
        <taxon>Bacillales</taxon>
        <taxon>Paenibacillaceae</taxon>
        <taxon>Brevibacillus</taxon>
    </lineage>
</organism>
<dbReference type="EMBL" id="CP134052">
    <property type="protein sequence ID" value="WNC17874.1"/>
    <property type="molecule type" value="Genomic_DNA"/>
</dbReference>
<accession>A0ABY9TCN2</accession>
<evidence type="ECO:0000313" key="3">
    <source>
        <dbReference type="Proteomes" id="UP001256827"/>
    </source>
</evidence>
<evidence type="ECO:0000313" key="2">
    <source>
        <dbReference type="EMBL" id="WNC17874.1"/>
    </source>
</evidence>
<proteinExistence type="predicted"/>
<keyword evidence="3" id="KW-1185">Reference proteome</keyword>
<keyword evidence="2" id="KW-0614">Plasmid</keyword>
<evidence type="ECO:0000259" key="1">
    <source>
        <dbReference type="Pfam" id="PF18495"/>
    </source>
</evidence>
<dbReference type="Proteomes" id="UP001256827">
    <property type="component" value="Plasmid pBbsI"/>
</dbReference>
<dbReference type="InterPro" id="IPR041535">
    <property type="entry name" value="VbhA"/>
</dbReference>
<dbReference type="InterPro" id="IPR033788">
    <property type="entry name" value="VbhA-like"/>
</dbReference>
<dbReference type="RefSeq" id="WP_310774678.1">
    <property type="nucleotide sequence ID" value="NZ_CP134052.1"/>
</dbReference>
<dbReference type="Gene3D" id="1.10.8.1050">
    <property type="entry name" value="Antitoxin VbhA-like"/>
    <property type="match status" value="1"/>
</dbReference>
<dbReference type="InterPro" id="IPR043038">
    <property type="entry name" value="VbhA_sf"/>
</dbReference>
<name>A0ABY9TCN2_BREBE</name>
<protein>
    <submittedName>
        <fullName evidence="2">Antitoxin VbhA family protein</fullName>
    </submittedName>
</protein>
<reference evidence="2 3" key="1">
    <citation type="submission" date="2023-09" db="EMBL/GenBank/DDBJ databases">
        <title>Complete Genome and Methylome dissection of Bacillus brevis NEB573 original source of BbsI restriction endonuclease.</title>
        <authorList>
            <person name="Fomenkov A."/>
            <person name="Roberts R.D."/>
        </authorList>
    </citation>
    <scope>NUCLEOTIDE SEQUENCE [LARGE SCALE GENOMIC DNA]</scope>
    <source>
        <strain evidence="2 3">NEB573</strain>
        <plasmid evidence="2 3">pBbsI</plasmid>
    </source>
</reference>
<dbReference type="Pfam" id="PF18495">
    <property type="entry name" value="VbhA"/>
    <property type="match status" value="1"/>
</dbReference>
<dbReference type="CDD" id="cd11586">
    <property type="entry name" value="VbhA_like"/>
    <property type="match status" value="1"/>
</dbReference>
<geneLocation type="plasmid" evidence="2 3">
    <name>pBbsI</name>
</geneLocation>
<gene>
    <name evidence="2" type="ORF">RGB73_30360</name>
</gene>
<feature type="domain" description="Antitoxin VbhA" evidence="1">
    <location>
        <begin position="10"/>
        <end position="54"/>
    </location>
</feature>